<organism evidence="2 3">
    <name type="scientific">Crossiella equi</name>
    <dbReference type="NCBI Taxonomy" id="130796"/>
    <lineage>
        <taxon>Bacteria</taxon>
        <taxon>Bacillati</taxon>
        <taxon>Actinomycetota</taxon>
        <taxon>Actinomycetes</taxon>
        <taxon>Pseudonocardiales</taxon>
        <taxon>Pseudonocardiaceae</taxon>
        <taxon>Crossiella</taxon>
    </lineage>
</organism>
<dbReference type="RefSeq" id="WP_158103338.1">
    <property type="nucleotide sequence ID" value="NZ_JAGIOO010000001.1"/>
</dbReference>
<gene>
    <name evidence="2" type="ORF">JOF53_008253</name>
</gene>
<evidence type="ECO:0000313" key="3">
    <source>
        <dbReference type="Proteomes" id="UP001519363"/>
    </source>
</evidence>
<evidence type="ECO:0000256" key="1">
    <source>
        <dbReference type="SAM" id="MobiDB-lite"/>
    </source>
</evidence>
<evidence type="ECO:0000313" key="2">
    <source>
        <dbReference type="EMBL" id="MBP2479381.1"/>
    </source>
</evidence>
<dbReference type="EMBL" id="JAGIOO010000001">
    <property type="protein sequence ID" value="MBP2479381.1"/>
    <property type="molecule type" value="Genomic_DNA"/>
</dbReference>
<name>A0ABS5AS39_9PSEU</name>
<feature type="region of interest" description="Disordered" evidence="1">
    <location>
        <begin position="1"/>
        <end position="25"/>
    </location>
</feature>
<sequence length="71" mass="7327">MECAPGGVGRGTSAALPGVSGPRARPWLAAPTATLTWAASWPRGPTAGAGRDLGGRSPRGYAVLGEWLRRW</sequence>
<proteinExistence type="predicted"/>
<reference evidence="2 3" key="1">
    <citation type="submission" date="2021-03" db="EMBL/GenBank/DDBJ databases">
        <title>Sequencing the genomes of 1000 actinobacteria strains.</title>
        <authorList>
            <person name="Klenk H.-P."/>
        </authorList>
    </citation>
    <scope>NUCLEOTIDE SEQUENCE [LARGE SCALE GENOMIC DNA]</scope>
    <source>
        <strain evidence="2 3">DSM 44580</strain>
    </source>
</reference>
<dbReference type="Proteomes" id="UP001519363">
    <property type="component" value="Unassembled WGS sequence"/>
</dbReference>
<keyword evidence="3" id="KW-1185">Reference proteome</keyword>
<protein>
    <submittedName>
        <fullName evidence="2">Uncharacterized protein</fullName>
    </submittedName>
</protein>
<comment type="caution">
    <text evidence="2">The sequence shown here is derived from an EMBL/GenBank/DDBJ whole genome shotgun (WGS) entry which is preliminary data.</text>
</comment>
<feature type="compositionally biased region" description="Gly residues" evidence="1">
    <location>
        <begin position="1"/>
        <end position="10"/>
    </location>
</feature>
<accession>A0ABS5AS39</accession>